<dbReference type="Proteomes" id="UP000061660">
    <property type="component" value="Chromosome"/>
</dbReference>
<evidence type="ECO:0000313" key="2">
    <source>
        <dbReference type="EMBL" id="ALS22160.1"/>
    </source>
</evidence>
<dbReference type="STRING" id="162209.IJ22_17860"/>
<reference evidence="3" key="1">
    <citation type="submission" date="2015-12" db="EMBL/GenBank/DDBJ databases">
        <title>Complete genome sequences of two moderately thermophilic Paenibacillus species.</title>
        <authorList>
            <person name="Butler R.III."/>
            <person name="Wang J."/>
            <person name="Stark B.C."/>
            <person name="Pombert J.-F."/>
        </authorList>
    </citation>
    <scope>NUCLEOTIDE SEQUENCE [LARGE SCALE GENOMIC DNA]</scope>
    <source>
        <strain evidence="3">32O-Y</strain>
    </source>
</reference>
<dbReference type="KEGG" id="pnp:IJ22_17860"/>
<reference evidence="2 3" key="2">
    <citation type="journal article" date="2016" name="Genome Announc.">
        <title>Complete Genome Sequences of Two Interactive Moderate Thermophiles, Paenibacillus napthalenovorans 32O-Y and Paenibacillus sp. 32O-W.</title>
        <authorList>
            <person name="Butler R.R.III."/>
            <person name="Wang J."/>
            <person name="Stark B.C."/>
            <person name="Pombert J.F."/>
        </authorList>
    </citation>
    <scope>NUCLEOTIDE SEQUENCE [LARGE SCALE GENOMIC DNA]</scope>
    <source>
        <strain evidence="2 3">32O-Y</strain>
    </source>
</reference>
<evidence type="ECO:0000256" key="1">
    <source>
        <dbReference type="SAM" id="Coils"/>
    </source>
</evidence>
<proteinExistence type="predicted"/>
<dbReference type="OrthoDB" id="10017846at2"/>
<protein>
    <submittedName>
        <fullName evidence="2">Uncharacterized protein</fullName>
    </submittedName>
</protein>
<evidence type="ECO:0000313" key="3">
    <source>
        <dbReference type="Proteomes" id="UP000061660"/>
    </source>
</evidence>
<keyword evidence="1" id="KW-0175">Coiled coil</keyword>
<organism evidence="2 3">
    <name type="scientific">Paenibacillus naphthalenovorans</name>
    <dbReference type="NCBI Taxonomy" id="162209"/>
    <lineage>
        <taxon>Bacteria</taxon>
        <taxon>Bacillati</taxon>
        <taxon>Bacillota</taxon>
        <taxon>Bacilli</taxon>
        <taxon>Bacillales</taxon>
        <taxon>Paenibacillaceae</taxon>
        <taxon>Paenibacillus</taxon>
    </lineage>
</organism>
<sequence>MELIDKQKLQEIERIAGSNEFWALGSGEHLNMIDTLIDFVHSTQEEIAKESKLKHEAYNNLTRCHEQMSDFAEEIAKLRRQRDEAREGAEESQNDYINAKYKNDALEARAIQAEQERNALLEGMKKIAEFKKGEALVYVTEIKNIARSFIAKIEGK</sequence>
<dbReference type="EMBL" id="CP013652">
    <property type="protein sequence ID" value="ALS22160.1"/>
    <property type="molecule type" value="Genomic_DNA"/>
</dbReference>
<name>A0A0U2M3W8_9BACL</name>
<feature type="coiled-coil region" evidence="1">
    <location>
        <begin position="61"/>
        <end position="123"/>
    </location>
</feature>
<keyword evidence="3" id="KW-1185">Reference proteome</keyword>
<dbReference type="AlphaFoldDB" id="A0A0U2M3W8"/>
<dbReference type="PATRIC" id="fig|162209.4.peg.1891"/>
<gene>
    <name evidence="2" type="ORF">IJ22_17860</name>
</gene>
<accession>A0A0U2M3W8</accession>
<dbReference type="RefSeq" id="WP_062408480.1">
    <property type="nucleotide sequence ID" value="NZ_CP013652.1"/>
</dbReference>